<reference evidence="3" key="2">
    <citation type="submission" date="2017-12" db="EMBL/GenBank/DDBJ databases">
        <title>Genome sequence of the Bar-tailed Godwit (Limosa lapponica baueri).</title>
        <authorList>
            <person name="Lima N.C.B."/>
            <person name="Parody-Merino A.M."/>
            <person name="Battley P.F."/>
            <person name="Fidler A.E."/>
            <person name="Prosdocimi F."/>
        </authorList>
    </citation>
    <scope>NUCLEOTIDE SEQUENCE [LARGE SCALE GENOMIC DNA]</scope>
</reference>
<reference evidence="3" key="1">
    <citation type="submission" date="2017-11" db="EMBL/GenBank/DDBJ databases">
        <authorList>
            <person name="Lima N.C."/>
            <person name="Parody-Merino A.M."/>
            <person name="Battley P.F."/>
            <person name="Fidler A.E."/>
            <person name="Prosdocimi F."/>
        </authorList>
    </citation>
    <scope>NUCLEOTIDE SEQUENCE [LARGE SCALE GENOMIC DNA]</scope>
</reference>
<evidence type="ECO:0000313" key="3">
    <source>
        <dbReference type="Proteomes" id="UP000233556"/>
    </source>
</evidence>
<evidence type="ECO:0000313" key="2">
    <source>
        <dbReference type="EMBL" id="PKU34465.1"/>
    </source>
</evidence>
<feature type="region of interest" description="Disordered" evidence="1">
    <location>
        <begin position="1"/>
        <end position="20"/>
    </location>
</feature>
<accession>A0A2I0TL38</accession>
<proteinExistence type="predicted"/>
<dbReference type="AlphaFoldDB" id="A0A2I0TL38"/>
<name>A0A2I0TL38_LIMLA</name>
<protein>
    <submittedName>
        <fullName evidence="2">Uncharacterized protein</fullName>
    </submittedName>
</protein>
<dbReference type="Proteomes" id="UP000233556">
    <property type="component" value="Unassembled WGS sequence"/>
</dbReference>
<keyword evidence="3" id="KW-1185">Reference proteome</keyword>
<sequence>MGVVQRSDASSRQPLKPTASALQTKRWTLEMPKEAGWSFLPLKKGWALEAVKHVGNHIKDLTPDVGSEELCATTAHANVVEKRSTNLYQFLCGYIYPNRQMNSSSKDHQAVNNIYRVADGKTDSKVNPYDRTVGKGLE</sequence>
<evidence type="ECO:0000256" key="1">
    <source>
        <dbReference type="SAM" id="MobiDB-lite"/>
    </source>
</evidence>
<organism evidence="2 3">
    <name type="scientific">Limosa lapponica baueri</name>
    <dbReference type="NCBI Taxonomy" id="1758121"/>
    <lineage>
        <taxon>Eukaryota</taxon>
        <taxon>Metazoa</taxon>
        <taxon>Chordata</taxon>
        <taxon>Craniata</taxon>
        <taxon>Vertebrata</taxon>
        <taxon>Euteleostomi</taxon>
        <taxon>Archelosauria</taxon>
        <taxon>Archosauria</taxon>
        <taxon>Dinosauria</taxon>
        <taxon>Saurischia</taxon>
        <taxon>Theropoda</taxon>
        <taxon>Coelurosauria</taxon>
        <taxon>Aves</taxon>
        <taxon>Neognathae</taxon>
        <taxon>Neoaves</taxon>
        <taxon>Charadriiformes</taxon>
        <taxon>Scolopacidae</taxon>
        <taxon>Limosa</taxon>
    </lineage>
</organism>
<dbReference type="EMBL" id="KZ509085">
    <property type="protein sequence ID" value="PKU34465.1"/>
    <property type="molecule type" value="Genomic_DNA"/>
</dbReference>
<gene>
    <name evidence="2" type="ORF">llap_15231</name>
</gene>